<proteinExistence type="predicted"/>
<name>A0AAU8K2B8_9ACTN</name>
<dbReference type="EMBL" id="CP159872">
    <property type="protein sequence ID" value="XCM82864.1"/>
    <property type="molecule type" value="Genomic_DNA"/>
</dbReference>
<dbReference type="KEGG" id="kcm:ABWK59_30100"/>
<organism evidence="1">
    <name type="scientific">Kitasatospora camelliae</name>
    <dbReference type="NCBI Taxonomy" id="3156397"/>
    <lineage>
        <taxon>Bacteria</taxon>
        <taxon>Bacillati</taxon>
        <taxon>Actinomycetota</taxon>
        <taxon>Actinomycetes</taxon>
        <taxon>Kitasatosporales</taxon>
        <taxon>Streptomycetaceae</taxon>
        <taxon>Kitasatospora</taxon>
    </lineage>
</organism>
<protein>
    <submittedName>
        <fullName evidence="1">Glycosyl hydrolase</fullName>
    </submittedName>
</protein>
<sequence length="409" mass="45058">MTAHPTDPARLRFGVNYVPSEGWLYSWLDFSADAARRDFEDIAELGMDHVRVFPVWPWIQPNRGLIRRRGIEDLLELIDTAAEFGLSVAVDLLQGHLSSFDFLPSWVLTWHQRSLFTDRAVRDGLAAYVTEVARAVAERPNVFALTLGNEVDNLWPANPVTAEESGRWAAELLAAARAAAPRLLALHSLYDAAWYRPDHPFLPQDAVELGDLTTVHSWVFNGVSAIDGPLGPATVSHADYLVELAAASATDPARPVWLQEVGAPQPDVPPADAPAFVRRTAEQVLANPSLWGLTWWCSHDLARSLADFPEREYELGLFTVDHKRKPVAEELAAVIREPRRRAADRPALLCDVDLRTQPGRRAEVAPGSPFHAEWVRLRASGPLAVVPSARAGDRAYLAARGVATVLTPA</sequence>
<dbReference type="SUPFAM" id="SSF51445">
    <property type="entry name" value="(Trans)glycosidases"/>
    <property type="match status" value="1"/>
</dbReference>
<evidence type="ECO:0000313" key="1">
    <source>
        <dbReference type="EMBL" id="XCM82864.1"/>
    </source>
</evidence>
<gene>
    <name evidence="1" type="ORF">ABWK59_30100</name>
</gene>
<dbReference type="Gene3D" id="3.20.20.80">
    <property type="entry name" value="Glycosidases"/>
    <property type="match status" value="1"/>
</dbReference>
<reference evidence="1" key="1">
    <citation type="submission" date="2024-06" db="EMBL/GenBank/DDBJ databases">
        <title>The genome sequences of Kitasatospora sp. strain HUAS MG31.</title>
        <authorList>
            <person name="Mo P."/>
        </authorList>
    </citation>
    <scope>NUCLEOTIDE SEQUENCE</scope>
    <source>
        <strain evidence="1">HUAS MG31</strain>
    </source>
</reference>
<dbReference type="AlphaFoldDB" id="A0AAU8K2B8"/>
<dbReference type="InterPro" id="IPR017853">
    <property type="entry name" value="GH"/>
</dbReference>
<dbReference type="RefSeq" id="WP_354643799.1">
    <property type="nucleotide sequence ID" value="NZ_CP159872.1"/>
</dbReference>
<accession>A0AAU8K2B8</accession>
<keyword evidence="1" id="KW-0378">Hydrolase</keyword>
<dbReference type="GO" id="GO:0016787">
    <property type="term" value="F:hydrolase activity"/>
    <property type="evidence" value="ECO:0007669"/>
    <property type="project" value="UniProtKB-KW"/>
</dbReference>